<protein>
    <submittedName>
        <fullName evidence="2">Uncharacterized protein</fullName>
    </submittedName>
</protein>
<evidence type="ECO:0000313" key="2">
    <source>
        <dbReference type="EMBL" id="OGM42460.1"/>
    </source>
</evidence>
<evidence type="ECO:0000313" key="3">
    <source>
        <dbReference type="Proteomes" id="UP000179179"/>
    </source>
</evidence>
<feature type="compositionally biased region" description="Low complexity" evidence="1">
    <location>
        <begin position="140"/>
        <end position="163"/>
    </location>
</feature>
<dbReference type="RefSeq" id="XP_022386177.1">
    <property type="nucleotide sequence ID" value="XM_022535424.1"/>
</dbReference>
<evidence type="ECO:0000256" key="1">
    <source>
        <dbReference type="SAM" id="MobiDB-lite"/>
    </source>
</evidence>
<feature type="region of interest" description="Disordered" evidence="1">
    <location>
        <begin position="124"/>
        <end position="357"/>
    </location>
</feature>
<reference evidence="2 3" key="1">
    <citation type="journal article" date="2016" name="Genome Biol. Evol.">
        <title>Draft genome sequence of an aflatoxigenic Aspergillus species, A. bombycis.</title>
        <authorList>
            <person name="Moore G.G."/>
            <person name="Mack B.M."/>
            <person name="Beltz S.B."/>
            <person name="Gilbert M.K."/>
        </authorList>
    </citation>
    <scope>NUCLEOTIDE SEQUENCE [LARGE SCALE GENOMIC DNA]</scope>
    <source>
        <strain evidence="3">NRRL 26010</strain>
    </source>
</reference>
<name>A0A1F7ZSL5_9EURO</name>
<feature type="compositionally biased region" description="Polar residues" evidence="1">
    <location>
        <begin position="285"/>
        <end position="297"/>
    </location>
</feature>
<feature type="compositionally biased region" description="Basic and acidic residues" evidence="1">
    <location>
        <begin position="178"/>
        <end position="193"/>
    </location>
</feature>
<dbReference type="AlphaFoldDB" id="A0A1F7ZSL5"/>
<feature type="compositionally biased region" description="Basic and acidic residues" evidence="1">
    <location>
        <begin position="267"/>
        <end position="281"/>
    </location>
</feature>
<feature type="region of interest" description="Disordered" evidence="1">
    <location>
        <begin position="98"/>
        <end position="117"/>
    </location>
</feature>
<dbReference type="GeneID" id="34451685"/>
<comment type="caution">
    <text evidence="2">The sequence shown here is derived from an EMBL/GenBank/DDBJ whole genome shotgun (WGS) entry which is preliminary data.</text>
</comment>
<proteinExistence type="predicted"/>
<accession>A0A1F7ZSL5</accession>
<dbReference type="STRING" id="109264.A0A1F7ZSL5"/>
<gene>
    <name evidence="2" type="ORF">ABOM_008295</name>
</gene>
<keyword evidence="3" id="KW-1185">Reference proteome</keyword>
<dbReference type="EMBL" id="LYCR01000089">
    <property type="protein sequence ID" value="OGM42460.1"/>
    <property type="molecule type" value="Genomic_DNA"/>
</dbReference>
<sequence>MVKDFNITPSWADIPLPPGTDCWHLALALCYSEARLYETHALPVPFSGCFAKKDTSKFEPSFADIIRLGRSLNSCQVAFYSMCPQHVQLPINPSFASFPPPRHESSATPAPMLDNSQTRKRFLFPSDRPTLAPRAIQPRPTTSTASFSSESGASALLSPGSDSMPSRGEPPRKRGRPSKAESERRKAAAEARGEAYPPSRRTGLSKMKAPSTPTSSSNIEPLAASFIPHASGSRHPSVLRSDLHYVPPPGRPPRLSGPNENQGMMDAPRRDIGHPARDLPRPTEMIQTLPSPQTLHSGQRETISRMEPAERPFEASPPDRISFGDGSRRSLLHRCPDEPPISVPEVPLHTSVEKRAE</sequence>
<dbReference type="Proteomes" id="UP000179179">
    <property type="component" value="Unassembled WGS sequence"/>
</dbReference>
<dbReference type="OrthoDB" id="5371646at2759"/>
<feature type="compositionally biased region" description="Basic and acidic residues" evidence="1">
    <location>
        <begin position="298"/>
        <end position="313"/>
    </location>
</feature>
<organism evidence="2 3">
    <name type="scientific">Aspergillus bombycis</name>
    <dbReference type="NCBI Taxonomy" id="109264"/>
    <lineage>
        <taxon>Eukaryota</taxon>
        <taxon>Fungi</taxon>
        <taxon>Dikarya</taxon>
        <taxon>Ascomycota</taxon>
        <taxon>Pezizomycotina</taxon>
        <taxon>Eurotiomycetes</taxon>
        <taxon>Eurotiomycetidae</taxon>
        <taxon>Eurotiales</taxon>
        <taxon>Aspergillaceae</taxon>
        <taxon>Aspergillus</taxon>
    </lineage>
</organism>